<dbReference type="SUPFAM" id="SSF46689">
    <property type="entry name" value="Homeodomain-like"/>
    <property type="match status" value="1"/>
</dbReference>
<dbReference type="PANTHER" id="PTHR43479">
    <property type="entry name" value="ACREF/ENVCD OPERON REPRESSOR-RELATED"/>
    <property type="match status" value="1"/>
</dbReference>
<dbReference type="EMBL" id="JAPFPW010000009">
    <property type="protein sequence ID" value="MCW7754090.1"/>
    <property type="molecule type" value="Genomic_DNA"/>
</dbReference>
<evidence type="ECO:0000256" key="2">
    <source>
        <dbReference type="PROSITE-ProRule" id="PRU00335"/>
    </source>
</evidence>
<protein>
    <submittedName>
        <fullName evidence="4">TetR/AcrR family transcriptional regulator</fullName>
    </submittedName>
</protein>
<dbReference type="PROSITE" id="PS50977">
    <property type="entry name" value="HTH_TETR_2"/>
    <property type="match status" value="1"/>
</dbReference>
<evidence type="ECO:0000313" key="5">
    <source>
        <dbReference type="Proteomes" id="UP001209681"/>
    </source>
</evidence>
<gene>
    <name evidence="4" type="ORF">OOT00_08830</name>
</gene>
<reference evidence="4 5" key="1">
    <citation type="submission" date="2022-11" db="EMBL/GenBank/DDBJ databases">
        <title>Desulfobotulus tamanensis H1 sp. nov. - anaerobic, alkaliphilic, sulphate reducing bacterium isolated from terrestrial mud volcano.</title>
        <authorList>
            <person name="Frolova A."/>
            <person name="Merkel A.Y."/>
            <person name="Slobodkin A.I."/>
        </authorList>
    </citation>
    <scope>NUCLEOTIDE SEQUENCE [LARGE SCALE GENOMIC DNA]</scope>
    <source>
        <strain evidence="4 5">H1</strain>
    </source>
</reference>
<dbReference type="PANTHER" id="PTHR43479:SF11">
    <property type="entry name" value="ACREF_ENVCD OPERON REPRESSOR-RELATED"/>
    <property type="match status" value="1"/>
</dbReference>
<comment type="caution">
    <text evidence="4">The sequence shown here is derived from an EMBL/GenBank/DDBJ whole genome shotgun (WGS) entry which is preliminary data.</text>
</comment>
<evidence type="ECO:0000256" key="1">
    <source>
        <dbReference type="ARBA" id="ARBA00023125"/>
    </source>
</evidence>
<feature type="DNA-binding region" description="H-T-H motif" evidence="2">
    <location>
        <begin position="39"/>
        <end position="58"/>
    </location>
</feature>
<keyword evidence="5" id="KW-1185">Reference proteome</keyword>
<dbReference type="PRINTS" id="PR00455">
    <property type="entry name" value="HTHTETR"/>
</dbReference>
<dbReference type="InterPro" id="IPR001647">
    <property type="entry name" value="HTH_TetR"/>
</dbReference>
<dbReference type="RefSeq" id="WP_265425010.1">
    <property type="nucleotide sequence ID" value="NZ_JAPFPW010000009.1"/>
</dbReference>
<dbReference type="Pfam" id="PF00440">
    <property type="entry name" value="TetR_N"/>
    <property type="match status" value="1"/>
</dbReference>
<proteinExistence type="predicted"/>
<sequence>MSAFAQPPSRKEREFVQRRESILNTALDLFAKKGFHKVSMSEIARDSEFSVGSLYNFFPNKEALYKAMILEKTGEMCRQLEDVARCDLDDFTKICLWVAKKIDLYRENIGIFRLFLSETLGINAIVRSQISMLLKEKQHRLRKDLAALFAGAMEKQLLPPMGEPIVLAIALDGICNSLLSAEEEISLPNPVEAETVLTIFFASQDLPREKMIHQPTVQRRNHPAIPALSRAFKA</sequence>
<evidence type="ECO:0000313" key="4">
    <source>
        <dbReference type="EMBL" id="MCW7754090.1"/>
    </source>
</evidence>
<organism evidence="4 5">
    <name type="scientific">Desulfobotulus pelophilus</name>
    <dbReference type="NCBI Taxonomy" id="2823377"/>
    <lineage>
        <taxon>Bacteria</taxon>
        <taxon>Pseudomonadati</taxon>
        <taxon>Thermodesulfobacteriota</taxon>
        <taxon>Desulfobacteria</taxon>
        <taxon>Desulfobacterales</taxon>
        <taxon>Desulfobacteraceae</taxon>
        <taxon>Desulfobotulus</taxon>
    </lineage>
</organism>
<name>A0ABT3N9G0_9BACT</name>
<keyword evidence="1 2" id="KW-0238">DNA-binding</keyword>
<dbReference type="InterPro" id="IPR050624">
    <property type="entry name" value="HTH-type_Tx_Regulator"/>
</dbReference>
<evidence type="ECO:0000259" key="3">
    <source>
        <dbReference type="PROSITE" id="PS50977"/>
    </source>
</evidence>
<accession>A0ABT3N9G0</accession>
<feature type="domain" description="HTH tetR-type" evidence="3">
    <location>
        <begin position="16"/>
        <end position="76"/>
    </location>
</feature>
<dbReference type="Proteomes" id="UP001209681">
    <property type="component" value="Unassembled WGS sequence"/>
</dbReference>
<dbReference type="InterPro" id="IPR009057">
    <property type="entry name" value="Homeodomain-like_sf"/>
</dbReference>
<dbReference type="Gene3D" id="1.10.357.10">
    <property type="entry name" value="Tetracycline Repressor, domain 2"/>
    <property type="match status" value="1"/>
</dbReference>